<feature type="domain" description="HAMP" evidence="13">
    <location>
        <begin position="189"/>
        <end position="240"/>
    </location>
</feature>
<gene>
    <name evidence="14" type="ORF">FHS72_002381</name>
</gene>
<dbReference type="SMART" id="SM00304">
    <property type="entry name" value="HAMP"/>
    <property type="match status" value="1"/>
</dbReference>
<dbReference type="CDD" id="cd00075">
    <property type="entry name" value="HATPase"/>
    <property type="match status" value="1"/>
</dbReference>
<evidence type="ECO:0000256" key="9">
    <source>
        <dbReference type="ARBA" id="ARBA00023012"/>
    </source>
</evidence>
<dbReference type="InterPro" id="IPR050428">
    <property type="entry name" value="TCS_sensor_his_kinase"/>
</dbReference>
<keyword evidence="5 14" id="KW-0808">Transferase</keyword>
<dbReference type="AlphaFoldDB" id="A0A7W9BLM0"/>
<dbReference type="SMART" id="SM00388">
    <property type="entry name" value="HisKA"/>
    <property type="match status" value="1"/>
</dbReference>
<evidence type="ECO:0000256" key="1">
    <source>
        <dbReference type="ARBA" id="ARBA00000085"/>
    </source>
</evidence>
<dbReference type="PRINTS" id="PR00344">
    <property type="entry name" value="BCTRLSENSOR"/>
</dbReference>
<evidence type="ECO:0000256" key="11">
    <source>
        <dbReference type="SAM" id="Phobius"/>
    </source>
</evidence>
<dbReference type="InterPro" id="IPR004358">
    <property type="entry name" value="Sig_transdc_His_kin-like_C"/>
</dbReference>
<organism evidence="14 15">
    <name type="scientific">Yoonia ponticola</name>
    <dbReference type="NCBI Taxonomy" id="1524255"/>
    <lineage>
        <taxon>Bacteria</taxon>
        <taxon>Pseudomonadati</taxon>
        <taxon>Pseudomonadota</taxon>
        <taxon>Alphaproteobacteria</taxon>
        <taxon>Rhodobacterales</taxon>
        <taxon>Paracoccaceae</taxon>
        <taxon>Yoonia</taxon>
    </lineage>
</organism>
<dbReference type="Gene3D" id="6.10.340.10">
    <property type="match status" value="1"/>
</dbReference>
<name>A0A7W9BLM0_9RHOB</name>
<keyword evidence="10 11" id="KW-0472">Membrane</keyword>
<evidence type="ECO:0000256" key="8">
    <source>
        <dbReference type="ARBA" id="ARBA00022989"/>
    </source>
</evidence>
<dbReference type="RefSeq" id="WP_221235410.1">
    <property type="nucleotide sequence ID" value="NZ_JACIJM010000006.1"/>
</dbReference>
<evidence type="ECO:0000259" key="13">
    <source>
        <dbReference type="PROSITE" id="PS50885"/>
    </source>
</evidence>
<comment type="catalytic activity">
    <reaction evidence="1">
        <text>ATP + protein L-histidine = ADP + protein N-phospho-L-histidine.</text>
        <dbReference type="EC" id="2.7.13.3"/>
    </reaction>
</comment>
<feature type="transmembrane region" description="Helical" evidence="11">
    <location>
        <begin position="172"/>
        <end position="192"/>
    </location>
</feature>
<dbReference type="InterPro" id="IPR003660">
    <property type="entry name" value="HAMP_dom"/>
</dbReference>
<sequence length="461" mass="49192">MMTVFSPAGSIRRRLVVILLVVAAVLAGLLFVSVRTVANTAVETTQDAILGAATVAIAEELRGGEDGLTIDIPYAAFSMLGATGQDRVFYRILVGAETVTGYADLPLPDAPLSGLKPTFFSQQYDGDVVRTGAVSRSVLVDGRSQIVTVLVAQTRTAQDAISRQMANQAATLGLGFFAFAAILSIFTARSVLTPLNRLAEAMGRRGPQDLRPVDRAVPTELAPLMQALNGFIARLRGALTRTETFITEAAHHVRTPLATVRVQAEIAMRQTDDDALRATLRNIIRAVDDSARSAGQLLDHATVVYRADQRADELVALGPLVLDVVDSFSPTADMRDIALRVDAPDEVIALQFDRLLIESALRNLIDNAVKYSYADSIVDVQLSTDGTFAKLQVLDRGRGIGDGNSVQLVARFKRGENVGDVVGSGLGLTIVRDVTRAIGGSFDIKERQGGGTCAILLLPLA</sequence>
<dbReference type="GO" id="GO:0005886">
    <property type="term" value="C:plasma membrane"/>
    <property type="evidence" value="ECO:0007669"/>
    <property type="project" value="TreeGrafter"/>
</dbReference>
<dbReference type="PANTHER" id="PTHR45436:SF1">
    <property type="entry name" value="SENSOR PROTEIN QSEC"/>
    <property type="match status" value="1"/>
</dbReference>
<dbReference type="Pfam" id="PF02518">
    <property type="entry name" value="HATPase_c"/>
    <property type="match status" value="1"/>
</dbReference>
<comment type="caution">
    <text evidence="14">The sequence shown here is derived from an EMBL/GenBank/DDBJ whole genome shotgun (WGS) entry which is preliminary data.</text>
</comment>
<keyword evidence="15" id="KW-1185">Reference proteome</keyword>
<evidence type="ECO:0000256" key="6">
    <source>
        <dbReference type="ARBA" id="ARBA00022692"/>
    </source>
</evidence>
<dbReference type="Pfam" id="PF08521">
    <property type="entry name" value="2CSK_N"/>
    <property type="match status" value="1"/>
</dbReference>
<protein>
    <recommendedName>
        <fullName evidence="3">histidine kinase</fullName>
        <ecNumber evidence="3">2.7.13.3</ecNumber>
    </recommendedName>
</protein>
<evidence type="ECO:0000256" key="4">
    <source>
        <dbReference type="ARBA" id="ARBA00022553"/>
    </source>
</evidence>
<feature type="domain" description="Histidine kinase" evidence="12">
    <location>
        <begin position="248"/>
        <end position="461"/>
    </location>
</feature>
<dbReference type="PROSITE" id="PS50885">
    <property type="entry name" value="HAMP"/>
    <property type="match status" value="1"/>
</dbReference>
<dbReference type="Gene3D" id="1.10.287.130">
    <property type="match status" value="1"/>
</dbReference>
<dbReference type="InterPro" id="IPR036890">
    <property type="entry name" value="HATPase_C_sf"/>
</dbReference>
<dbReference type="EMBL" id="JACIJM010000006">
    <property type="protein sequence ID" value="MBB5722751.1"/>
    <property type="molecule type" value="Genomic_DNA"/>
</dbReference>
<reference evidence="14 15" key="1">
    <citation type="submission" date="2020-08" db="EMBL/GenBank/DDBJ databases">
        <title>Genomic Encyclopedia of Type Strains, Phase IV (KMG-IV): sequencing the most valuable type-strain genomes for metagenomic binning, comparative biology and taxonomic classification.</title>
        <authorList>
            <person name="Goeker M."/>
        </authorList>
    </citation>
    <scope>NUCLEOTIDE SEQUENCE [LARGE SCALE GENOMIC DNA]</scope>
    <source>
        <strain evidence="14 15">DSM 101064</strain>
    </source>
</reference>
<dbReference type="SMART" id="SM00387">
    <property type="entry name" value="HATPase_c"/>
    <property type="match status" value="1"/>
</dbReference>
<evidence type="ECO:0000256" key="2">
    <source>
        <dbReference type="ARBA" id="ARBA00004370"/>
    </source>
</evidence>
<dbReference type="SUPFAM" id="SSF55874">
    <property type="entry name" value="ATPase domain of HSP90 chaperone/DNA topoisomerase II/histidine kinase"/>
    <property type="match status" value="1"/>
</dbReference>
<dbReference type="GO" id="GO:0000155">
    <property type="term" value="F:phosphorelay sensor kinase activity"/>
    <property type="evidence" value="ECO:0007669"/>
    <property type="project" value="InterPro"/>
</dbReference>
<keyword evidence="8 11" id="KW-1133">Transmembrane helix</keyword>
<dbReference type="InterPro" id="IPR003594">
    <property type="entry name" value="HATPase_dom"/>
</dbReference>
<dbReference type="Proteomes" id="UP000535415">
    <property type="component" value="Unassembled WGS sequence"/>
</dbReference>
<evidence type="ECO:0000259" key="12">
    <source>
        <dbReference type="PROSITE" id="PS50109"/>
    </source>
</evidence>
<proteinExistence type="predicted"/>
<dbReference type="PROSITE" id="PS50109">
    <property type="entry name" value="HIS_KIN"/>
    <property type="match status" value="1"/>
</dbReference>
<dbReference type="InterPro" id="IPR036097">
    <property type="entry name" value="HisK_dim/P_sf"/>
</dbReference>
<keyword evidence="9" id="KW-0902">Two-component regulatory system</keyword>
<keyword evidence="7 14" id="KW-0418">Kinase</keyword>
<dbReference type="EC" id="2.7.13.3" evidence="3"/>
<keyword evidence="6 11" id="KW-0812">Transmembrane</keyword>
<evidence type="ECO:0000256" key="10">
    <source>
        <dbReference type="ARBA" id="ARBA00023136"/>
    </source>
</evidence>
<dbReference type="SUPFAM" id="SSF47384">
    <property type="entry name" value="Homodimeric domain of signal transducing histidine kinase"/>
    <property type="match status" value="1"/>
</dbReference>
<dbReference type="InterPro" id="IPR013727">
    <property type="entry name" value="2CSK_N"/>
</dbReference>
<dbReference type="CDD" id="cd00082">
    <property type="entry name" value="HisKA"/>
    <property type="match status" value="1"/>
</dbReference>
<comment type="subcellular location">
    <subcellularLocation>
        <location evidence="2">Membrane</location>
    </subcellularLocation>
</comment>
<accession>A0A7W9BLM0</accession>
<keyword evidence="4" id="KW-0597">Phosphoprotein</keyword>
<evidence type="ECO:0000313" key="15">
    <source>
        <dbReference type="Proteomes" id="UP000535415"/>
    </source>
</evidence>
<dbReference type="Gene3D" id="3.30.565.10">
    <property type="entry name" value="Histidine kinase-like ATPase, C-terminal domain"/>
    <property type="match status" value="1"/>
</dbReference>
<evidence type="ECO:0000313" key="14">
    <source>
        <dbReference type="EMBL" id="MBB5722751.1"/>
    </source>
</evidence>
<dbReference type="InterPro" id="IPR003661">
    <property type="entry name" value="HisK_dim/P_dom"/>
</dbReference>
<evidence type="ECO:0000256" key="3">
    <source>
        <dbReference type="ARBA" id="ARBA00012438"/>
    </source>
</evidence>
<dbReference type="PANTHER" id="PTHR45436">
    <property type="entry name" value="SENSOR HISTIDINE KINASE YKOH"/>
    <property type="match status" value="1"/>
</dbReference>
<evidence type="ECO:0000256" key="5">
    <source>
        <dbReference type="ARBA" id="ARBA00022679"/>
    </source>
</evidence>
<dbReference type="Pfam" id="PF00672">
    <property type="entry name" value="HAMP"/>
    <property type="match status" value="1"/>
</dbReference>
<dbReference type="InterPro" id="IPR005467">
    <property type="entry name" value="His_kinase_dom"/>
</dbReference>
<evidence type="ECO:0000256" key="7">
    <source>
        <dbReference type="ARBA" id="ARBA00022777"/>
    </source>
</evidence>